<dbReference type="PANTHER" id="PTHR43662:SF3">
    <property type="entry name" value="DOMAIN PROTEIN, PUTATIVE (AFU_ORTHOLOGUE AFUA_6G11970)-RELATED"/>
    <property type="match status" value="1"/>
</dbReference>
<feature type="compositionally biased region" description="Low complexity" evidence="1">
    <location>
        <begin position="197"/>
        <end position="214"/>
    </location>
</feature>
<keyword evidence="2" id="KW-0472">Membrane</keyword>
<dbReference type="OrthoDB" id="74764at2759"/>
<dbReference type="AlphaFoldDB" id="A0A1A6A8W0"/>
<feature type="region of interest" description="Disordered" evidence="1">
    <location>
        <begin position="184"/>
        <end position="229"/>
    </location>
</feature>
<dbReference type="VEuPathDB" id="FungiDB:I303_02502"/>
<dbReference type="EMBL" id="KI894029">
    <property type="protein sequence ID" value="OBR86495.1"/>
    <property type="molecule type" value="Genomic_DNA"/>
</dbReference>
<dbReference type="EMBL" id="CP144532">
    <property type="protein sequence ID" value="WWC59926.1"/>
    <property type="molecule type" value="Genomic_DNA"/>
</dbReference>
<sequence>MSLRLPDQHDHQQQRHDPFSTPGTSPSSSNDGHSPSPSPSNAEAGPSTFVAPPLPPRPTPAGKRKPVPSYPNNGSLEEPIPRSSAPALPPRPISGQQHPQQQVYSLTPDEPTYQSDDIVDQSRLPPPPPPINEKYGPYPPRKKERWWYPASTKGRRWWWGCLVALILAIAIVIAVCAAVFSKKGSSGSSDDDEAQNSSGLTGSSGSSGTSSGSTDDGGHPLSIANGGVNIGKPGDIAQFGKKSTDHFVMTTNRSIAVTRLDPIVNPNAPSSHLHRIHGSSYFTANLTTATDMQKLAQCTTTVVQDDKSAYWVAELYYQWPNGSLSTVPLDRTSLYYFQKAPTGVPIYPFPDNYNIVAGNPMRRSVNTSDPAHNALWWQCYRGNGQDTKNDGFPSTDCSGGLVQAIQFPSCWDGVYADDADYSTHVAYPTDGTNGNKCPTAFPKKFITLQFETVFATYKFPFNGAGKVTWVLANGDTSGYGIHADFMNGWKPDVLQGVLDDCRYMNSTNFAAAADDPANCPHLNKTIDLDVTYGCRLQTQIVDEDVGELNPLQYLPGCNGIWSGNNSKPACPPNHIEGGFLEMTNPTVWVNNEPYRS</sequence>
<dbReference type="RefSeq" id="XP_018264337.1">
    <property type="nucleotide sequence ID" value="XM_018405843.1"/>
</dbReference>
<keyword evidence="2" id="KW-0812">Transmembrane</keyword>
<dbReference type="Proteomes" id="UP000078595">
    <property type="component" value="Chromosome 3"/>
</dbReference>
<evidence type="ECO:0000259" key="3">
    <source>
        <dbReference type="Pfam" id="PF09362"/>
    </source>
</evidence>
<reference evidence="4" key="1">
    <citation type="submission" date="2013-07" db="EMBL/GenBank/DDBJ databases">
        <title>The Genome Sequence of Cryptococcus dejecticola CBS10117.</title>
        <authorList>
            <consortium name="The Broad Institute Genome Sequencing Platform"/>
            <person name="Cuomo C."/>
            <person name="Litvintseva A."/>
            <person name="Chen Y."/>
            <person name="Heitman J."/>
            <person name="Sun S."/>
            <person name="Springer D."/>
            <person name="Dromer F."/>
            <person name="Young S.K."/>
            <person name="Zeng Q."/>
            <person name="Gargeya S."/>
            <person name="Fitzgerald M."/>
            <person name="Abouelleil A."/>
            <person name="Alvarado L."/>
            <person name="Berlin A.M."/>
            <person name="Chapman S.B."/>
            <person name="Dewar J."/>
            <person name="Goldberg J."/>
            <person name="Griggs A."/>
            <person name="Gujja S."/>
            <person name="Hansen M."/>
            <person name="Howarth C."/>
            <person name="Imamovic A."/>
            <person name="Larimer J."/>
            <person name="McCowan C."/>
            <person name="Murphy C."/>
            <person name="Pearson M."/>
            <person name="Priest M."/>
            <person name="Roberts A."/>
            <person name="Saif S."/>
            <person name="Shea T."/>
            <person name="Sykes S."/>
            <person name="Wortman J."/>
            <person name="Nusbaum C."/>
            <person name="Birren B."/>
        </authorList>
    </citation>
    <scope>NUCLEOTIDE SEQUENCE [LARGE SCALE GENOMIC DNA]</scope>
    <source>
        <strain evidence="4">CBS 10117</strain>
    </source>
</reference>
<dbReference type="STRING" id="1296121.A0A1A6A8W0"/>
<feature type="transmembrane region" description="Helical" evidence="2">
    <location>
        <begin position="157"/>
        <end position="180"/>
    </location>
</feature>
<feature type="region of interest" description="Disordered" evidence="1">
    <location>
        <begin position="1"/>
        <end position="144"/>
    </location>
</feature>
<keyword evidence="6" id="KW-1185">Reference proteome</keyword>
<evidence type="ECO:0000313" key="4">
    <source>
        <dbReference type="EMBL" id="OBR86495.1"/>
    </source>
</evidence>
<protein>
    <recommendedName>
        <fullName evidence="3">DUF1996 domain-containing protein</fullName>
    </recommendedName>
</protein>
<dbReference type="InterPro" id="IPR018535">
    <property type="entry name" value="DUF1996"/>
</dbReference>
<reference evidence="5" key="2">
    <citation type="submission" date="2013-07" db="EMBL/GenBank/DDBJ databases">
        <authorList>
            <consortium name="The Broad Institute Genome Sequencing Platform"/>
            <person name="Cuomo C."/>
            <person name="Litvintseva A."/>
            <person name="Chen Y."/>
            <person name="Heitman J."/>
            <person name="Sun S."/>
            <person name="Springer D."/>
            <person name="Dromer F."/>
            <person name="Young S.K."/>
            <person name="Zeng Q."/>
            <person name="Gargeya S."/>
            <person name="Fitzgerald M."/>
            <person name="Abouelleil A."/>
            <person name="Alvarado L."/>
            <person name="Berlin A.M."/>
            <person name="Chapman S.B."/>
            <person name="Dewar J."/>
            <person name="Goldberg J."/>
            <person name="Griggs A."/>
            <person name="Gujja S."/>
            <person name="Hansen M."/>
            <person name="Howarth C."/>
            <person name="Imamovic A."/>
            <person name="Larimer J."/>
            <person name="McCowan C."/>
            <person name="Murphy C."/>
            <person name="Pearson M."/>
            <person name="Priest M."/>
            <person name="Roberts A."/>
            <person name="Saif S."/>
            <person name="Shea T."/>
            <person name="Sykes S."/>
            <person name="Wortman J."/>
            <person name="Nusbaum C."/>
            <person name="Birren B."/>
        </authorList>
    </citation>
    <scope>NUCLEOTIDE SEQUENCE</scope>
    <source>
        <strain evidence="5">CBS 10117</strain>
    </source>
</reference>
<feature type="compositionally biased region" description="Polar residues" evidence="1">
    <location>
        <begin position="94"/>
        <end position="105"/>
    </location>
</feature>
<feature type="domain" description="DUF1996" evidence="3">
    <location>
        <begin position="261"/>
        <end position="489"/>
    </location>
</feature>
<organism evidence="4">
    <name type="scientific">Kwoniella dejecticola CBS 10117</name>
    <dbReference type="NCBI Taxonomy" id="1296121"/>
    <lineage>
        <taxon>Eukaryota</taxon>
        <taxon>Fungi</taxon>
        <taxon>Dikarya</taxon>
        <taxon>Basidiomycota</taxon>
        <taxon>Agaricomycotina</taxon>
        <taxon>Tremellomycetes</taxon>
        <taxon>Tremellales</taxon>
        <taxon>Cryptococcaceae</taxon>
        <taxon>Kwoniella</taxon>
    </lineage>
</organism>
<dbReference type="GeneID" id="28966201"/>
<dbReference type="KEGG" id="kdj:28966201"/>
<dbReference type="Pfam" id="PF09362">
    <property type="entry name" value="DUF1996"/>
    <property type="match status" value="1"/>
</dbReference>
<evidence type="ECO:0000313" key="6">
    <source>
        <dbReference type="Proteomes" id="UP000078595"/>
    </source>
</evidence>
<gene>
    <name evidence="4" type="ORF">I303_02502</name>
    <name evidence="5" type="ORF">I303_102488</name>
</gene>
<evidence type="ECO:0000313" key="5">
    <source>
        <dbReference type="EMBL" id="WWC59926.1"/>
    </source>
</evidence>
<feature type="compositionally biased region" description="Low complexity" evidence="1">
    <location>
        <begin position="20"/>
        <end position="35"/>
    </location>
</feature>
<dbReference type="PANTHER" id="PTHR43662">
    <property type="match status" value="1"/>
</dbReference>
<feature type="compositionally biased region" description="Basic and acidic residues" evidence="1">
    <location>
        <begin position="1"/>
        <end position="18"/>
    </location>
</feature>
<proteinExistence type="predicted"/>
<name>A0A1A6A8W0_9TREE</name>
<accession>A0A1A6A8W0</accession>
<keyword evidence="2" id="KW-1133">Transmembrane helix</keyword>
<evidence type="ECO:0000256" key="1">
    <source>
        <dbReference type="SAM" id="MobiDB-lite"/>
    </source>
</evidence>
<evidence type="ECO:0000256" key="2">
    <source>
        <dbReference type="SAM" id="Phobius"/>
    </source>
</evidence>
<reference evidence="5" key="3">
    <citation type="submission" date="2024-02" db="EMBL/GenBank/DDBJ databases">
        <title>Comparative genomics of Cryptococcus and Kwoniella reveals pathogenesis evolution and contrasting modes of karyotype evolution via chromosome fusion or intercentromeric recombination.</title>
        <authorList>
            <person name="Coelho M.A."/>
            <person name="David-Palma M."/>
            <person name="Shea T."/>
            <person name="Bowers K."/>
            <person name="McGinley-Smith S."/>
            <person name="Mohammad A.W."/>
            <person name="Gnirke A."/>
            <person name="Yurkov A.M."/>
            <person name="Nowrousian M."/>
            <person name="Sun S."/>
            <person name="Cuomo C.A."/>
            <person name="Heitman J."/>
        </authorList>
    </citation>
    <scope>NUCLEOTIDE SEQUENCE</scope>
    <source>
        <strain evidence="5">CBS 10117</strain>
    </source>
</reference>